<dbReference type="InterPro" id="IPR005311">
    <property type="entry name" value="PBP_dimer"/>
</dbReference>
<keyword evidence="3" id="KW-1003">Cell membrane</keyword>
<dbReference type="RefSeq" id="WP_003564611.1">
    <property type="nucleotide sequence ID" value="NZ_BAYM01000246.1"/>
</dbReference>
<accession>A0A0C9PZJ7</accession>
<feature type="transmembrane region" description="Helical" evidence="10">
    <location>
        <begin position="20"/>
        <end position="40"/>
    </location>
</feature>
<keyword evidence="5" id="KW-0133">Cell shape</keyword>
<gene>
    <name evidence="13" type="ORF">LC0644_2203</name>
</gene>
<dbReference type="GO" id="GO:0008658">
    <property type="term" value="F:penicillin binding"/>
    <property type="evidence" value="ECO:0007669"/>
    <property type="project" value="InterPro"/>
</dbReference>
<keyword evidence="8 10" id="KW-0472">Membrane</keyword>
<evidence type="ECO:0000256" key="9">
    <source>
        <dbReference type="ARBA" id="ARBA00023316"/>
    </source>
</evidence>
<evidence type="ECO:0000256" key="5">
    <source>
        <dbReference type="ARBA" id="ARBA00022960"/>
    </source>
</evidence>
<dbReference type="GO" id="GO:0005886">
    <property type="term" value="C:plasma membrane"/>
    <property type="evidence" value="ECO:0007669"/>
    <property type="project" value="UniProtKB-SubCell"/>
</dbReference>
<dbReference type="AlphaFoldDB" id="A0A0C9PZJ7"/>
<dbReference type="InterPro" id="IPR012338">
    <property type="entry name" value="Beta-lactam/transpept-like"/>
</dbReference>
<protein>
    <submittedName>
        <fullName evidence="13">Penicillin binding protein</fullName>
    </submittedName>
</protein>
<dbReference type="SUPFAM" id="SSF56519">
    <property type="entry name" value="Penicillin binding protein dimerisation domain"/>
    <property type="match status" value="1"/>
</dbReference>
<keyword evidence="7 10" id="KW-1133">Transmembrane helix</keyword>
<evidence type="ECO:0000256" key="1">
    <source>
        <dbReference type="ARBA" id="ARBA00004162"/>
    </source>
</evidence>
<comment type="subcellular location">
    <subcellularLocation>
        <location evidence="1">Cell membrane</location>
        <topology evidence="1">Single-pass membrane protein</topology>
    </subcellularLocation>
</comment>
<evidence type="ECO:0000313" key="14">
    <source>
        <dbReference type="Proteomes" id="UP000032552"/>
    </source>
</evidence>
<evidence type="ECO:0000259" key="12">
    <source>
        <dbReference type="Pfam" id="PF03717"/>
    </source>
</evidence>
<dbReference type="GeneID" id="57090365"/>
<keyword evidence="4 10" id="KW-0812">Transmembrane</keyword>
<dbReference type="PANTHER" id="PTHR30627:SF2">
    <property type="entry name" value="PEPTIDOGLYCAN D,D-TRANSPEPTIDASE MRDA"/>
    <property type="match status" value="1"/>
</dbReference>
<dbReference type="Gene3D" id="1.10.10.1230">
    <property type="entry name" value="Penicillin-binding protein, N-terminal non-catalytic domain, head sub-domain"/>
    <property type="match status" value="1"/>
</dbReference>
<reference evidence="14" key="1">
    <citation type="submission" date="2014-05" db="EMBL/GenBank/DDBJ databases">
        <title>Whole genome sequencing of Lactobacillus casei NRIC0644.</title>
        <authorList>
            <person name="Atarashi H."/>
            <person name="Yoshida Y."/>
            <person name="Fujimura S."/>
            <person name="Tanaka N."/>
            <person name="Shiwa Y."/>
            <person name="Yoshikawa H."/>
            <person name="Okada S."/>
            <person name="Nakagawa J."/>
        </authorList>
    </citation>
    <scope>NUCLEOTIDE SEQUENCE [LARGE SCALE GENOMIC DNA]</scope>
    <source>
        <strain evidence="14">NRIC0644</strain>
    </source>
</reference>
<dbReference type="SUPFAM" id="SSF56601">
    <property type="entry name" value="beta-lactamase/transpeptidase-like"/>
    <property type="match status" value="1"/>
</dbReference>
<dbReference type="InterPro" id="IPR050515">
    <property type="entry name" value="Beta-lactam/transpept"/>
</dbReference>
<evidence type="ECO:0000256" key="7">
    <source>
        <dbReference type="ARBA" id="ARBA00022989"/>
    </source>
</evidence>
<evidence type="ECO:0000259" key="11">
    <source>
        <dbReference type="Pfam" id="PF00905"/>
    </source>
</evidence>
<evidence type="ECO:0000313" key="13">
    <source>
        <dbReference type="EMBL" id="GAN37614.1"/>
    </source>
</evidence>
<evidence type="ECO:0000256" key="8">
    <source>
        <dbReference type="ARBA" id="ARBA00023136"/>
    </source>
</evidence>
<feature type="domain" description="Penicillin-binding protein dimerisation" evidence="12">
    <location>
        <begin position="64"/>
        <end position="301"/>
    </location>
</feature>
<comment type="similarity">
    <text evidence="2">Belongs to the transpeptidase family.</text>
</comment>
<keyword evidence="6" id="KW-0573">Peptidoglycan synthesis</keyword>
<dbReference type="GO" id="GO:0008360">
    <property type="term" value="P:regulation of cell shape"/>
    <property type="evidence" value="ECO:0007669"/>
    <property type="project" value="UniProtKB-KW"/>
</dbReference>
<dbReference type="InterPro" id="IPR036138">
    <property type="entry name" value="PBP_dimer_sf"/>
</dbReference>
<sequence length="708" mass="77225">MKYIRTPQPKRNKSQIPFRLNLLFFIAFLLLAALVAQLAYLQILNGPRLAAEVDRTNKTVVTGNVPRGLIFDSKGRALVTNKANNAITYTKSVGAKSQQMYDIANQLAKLIDKPEDNLTKRDYIDYYLAPTKVSKQIVSKLPKKIQDLPTDKADELYKYEVAYVRQHMPTFTATQKEAAGLYKIMNGATQLSTVYLKNQDVTAHEVAVVGERLTQMPGVNLGTDWERSYPNGDSMTSIIGQVSNEKSGLPADQLQAYLANGYARNDRVGTSYLEKAYENVLKGSKSQTQVEIGNNNQIIQSVSKFKGQQGANLNLTIDSDYQKKVEKSLSDTFSSIRSAGAGSLSDGAYAVAMDPNTGRILAMAGQHQDVQTHKVEDDALGVINRAFVVGSAVKGATVLGALQDGVITVNSNTQADTPIYLPGTPVKKSVYPVGTFSSLDAASALEVSSNIYMMWLAMKEGHYAYSPNNYLKLNSDIFSKMRGYFNQFGLGLKTGIDLPGEIAGLEGNTHDSSGNLLVGSALDLSYGNYDNYTLIQMLQYISAIANNGYRMKPFLVNSISQTLSDGSSGPVLTSTQPSVTSKIDNTQDQINLVKQGMWQVVHGTNGWTTATSLNTLNPGVAGKTGTAQGFARESKDSALTETITESFVGYAPAKDPKIAIAVIIPNLKAETTTPYQLQIAKEMFTDFYQMNNIKEDKDYSIHQKTVNG</sequence>
<dbReference type="Gene3D" id="3.90.1310.10">
    <property type="entry name" value="Penicillin-binding protein 2a (Domain 2)"/>
    <property type="match status" value="1"/>
</dbReference>
<dbReference type="Gene3D" id="3.40.710.10">
    <property type="entry name" value="DD-peptidase/beta-lactamase superfamily"/>
    <property type="match status" value="1"/>
</dbReference>
<evidence type="ECO:0000256" key="6">
    <source>
        <dbReference type="ARBA" id="ARBA00022984"/>
    </source>
</evidence>
<keyword evidence="9" id="KW-0961">Cell wall biogenesis/degradation</keyword>
<dbReference type="GO" id="GO:0071555">
    <property type="term" value="P:cell wall organization"/>
    <property type="evidence" value="ECO:0007669"/>
    <property type="project" value="UniProtKB-KW"/>
</dbReference>
<dbReference type="Pfam" id="PF03717">
    <property type="entry name" value="PBP_dimer"/>
    <property type="match status" value="1"/>
</dbReference>
<dbReference type="Pfam" id="PF00905">
    <property type="entry name" value="Transpeptidase"/>
    <property type="match status" value="1"/>
</dbReference>
<dbReference type="InterPro" id="IPR001460">
    <property type="entry name" value="PCN-bd_Tpept"/>
</dbReference>
<dbReference type="GO" id="GO:0009252">
    <property type="term" value="P:peptidoglycan biosynthetic process"/>
    <property type="evidence" value="ECO:0007669"/>
    <property type="project" value="UniProtKB-KW"/>
</dbReference>
<organism evidence="13 14">
    <name type="scientific">Lacticaseibacillus paracasei NRIC 0644</name>
    <dbReference type="NCBI Taxonomy" id="1435038"/>
    <lineage>
        <taxon>Bacteria</taxon>
        <taxon>Bacillati</taxon>
        <taxon>Bacillota</taxon>
        <taxon>Bacilli</taxon>
        <taxon>Lactobacillales</taxon>
        <taxon>Lactobacillaceae</taxon>
        <taxon>Lacticaseibacillus</taxon>
    </lineage>
</organism>
<proteinExistence type="inferred from homology"/>
<dbReference type="Proteomes" id="UP000032552">
    <property type="component" value="Unassembled WGS sequence"/>
</dbReference>
<name>A0A0C9PZJ7_LACPA</name>
<evidence type="ECO:0000256" key="3">
    <source>
        <dbReference type="ARBA" id="ARBA00022475"/>
    </source>
</evidence>
<dbReference type="EMBL" id="BAYM01000246">
    <property type="protein sequence ID" value="GAN37614.1"/>
    <property type="molecule type" value="Genomic_DNA"/>
</dbReference>
<dbReference type="PANTHER" id="PTHR30627">
    <property type="entry name" value="PEPTIDOGLYCAN D,D-TRANSPEPTIDASE"/>
    <property type="match status" value="1"/>
</dbReference>
<comment type="caution">
    <text evidence="13">The sequence shown here is derived from an EMBL/GenBank/DDBJ whole genome shotgun (WGS) entry which is preliminary data.</text>
</comment>
<feature type="domain" description="Penicillin-binding protein transpeptidase" evidence="11">
    <location>
        <begin position="349"/>
        <end position="687"/>
    </location>
</feature>
<evidence type="ECO:0000256" key="10">
    <source>
        <dbReference type="SAM" id="Phobius"/>
    </source>
</evidence>
<evidence type="ECO:0000256" key="4">
    <source>
        <dbReference type="ARBA" id="ARBA00022692"/>
    </source>
</evidence>
<dbReference type="GO" id="GO:0071972">
    <property type="term" value="F:peptidoglycan L,D-transpeptidase activity"/>
    <property type="evidence" value="ECO:0007669"/>
    <property type="project" value="TreeGrafter"/>
</dbReference>
<evidence type="ECO:0000256" key="2">
    <source>
        <dbReference type="ARBA" id="ARBA00007171"/>
    </source>
</evidence>